<dbReference type="PANTHER" id="PTHR11102:SF160">
    <property type="entry name" value="ERAD-ASSOCIATED E3 UBIQUITIN-PROTEIN LIGASE COMPONENT HRD3"/>
    <property type="match status" value="1"/>
</dbReference>
<evidence type="ECO:0000313" key="1">
    <source>
        <dbReference type="EMBL" id="SEA96340.1"/>
    </source>
</evidence>
<dbReference type="RefSeq" id="WP_091827069.1">
    <property type="nucleotide sequence ID" value="NZ_FNRJ01000011.1"/>
</dbReference>
<gene>
    <name evidence="1" type="ORF">SAMN02745729_11134</name>
</gene>
<dbReference type="OrthoDB" id="7024154at2"/>
<accession>A0A1H4FHP6</accession>
<evidence type="ECO:0000313" key="2">
    <source>
        <dbReference type="Proteomes" id="UP000242469"/>
    </source>
</evidence>
<dbReference type="SMART" id="SM00671">
    <property type="entry name" value="SEL1"/>
    <property type="match status" value="1"/>
</dbReference>
<dbReference type="STRING" id="1122198.SAMN02745729_11134"/>
<dbReference type="InterPro" id="IPR050767">
    <property type="entry name" value="Sel1_AlgK"/>
</dbReference>
<reference evidence="2" key="1">
    <citation type="submission" date="2016-10" db="EMBL/GenBank/DDBJ databases">
        <authorList>
            <person name="Varghese N."/>
            <person name="Submissions S."/>
        </authorList>
    </citation>
    <scope>NUCLEOTIDE SEQUENCE [LARGE SCALE GENOMIC DNA]</scope>
    <source>
        <strain evidence="2">DSM 11526</strain>
    </source>
</reference>
<dbReference type="PANTHER" id="PTHR11102">
    <property type="entry name" value="SEL-1-LIKE PROTEIN"/>
    <property type="match status" value="1"/>
</dbReference>
<sequence>MHWLMRQLAPLIAWLADRLFHLSLFNRSRQRHQLVMRLFRFAADNGSQRALSVYGHLLHFRGEDVASRIQGGIYLQRAADAGDPKAQYQMGRIFENGFEHYFTPDLGKALHYYRQAAEQLHPLAIRRMIEVYEEGALGVAIDPARANCWRQRQHQVPSVEALSVSSESR</sequence>
<dbReference type="InterPro" id="IPR006597">
    <property type="entry name" value="Sel1-like"/>
</dbReference>
<dbReference type="Gene3D" id="1.25.40.10">
    <property type="entry name" value="Tetratricopeptide repeat domain"/>
    <property type="match status" value="1"/>
</dbReference>
<dbReference type="EMBL" id="FNRJ01000011">
    <property type="protein sequence ID" value="SEA96340.1"/>
    <property type="molecule type" value="Genomic_DNA"/>
</dbReference>
<dbReference type="Pfam" id="PF08238">
    <property type="entry name" value="Sel1"/>
    <property type="match status" value="2"/>
</dbReference>
<proteinExistence type="predicted"/>
<dbReference type="Proteomes" id="UP000242469">
    <property type="component" value="Unassembled WGS sequence"/>
</dbReference>
<organism evidence="1 2">
    <name type="scientific">Marinobacterium iners DSM 11526</name>
    <dbReference type="NCBI Taxonomy" id="1122198"/>
    <lineage>
        <taxon>Bacteria</taxon>
        <taxon>Pseudomonadati</taxon>
        <taxon>Pseudomonadota</taxon>
        <taxon>Gammaproteobacteria</taxon>
        <taxon>Oceanospirillales</taxon>
        <taxon>Oceanospirillaceae</taxon>
        <taxon>Marinobacterium</taxon>
    </lineage>
</organism>
<name>A0A1H4FHP6_9GAMM</name>
<protein>
    <submittedName>
        <fullName evidence="1">Sel1 repeat-containing protein</fullName>
    </submittedName>
</protein>
<keyword evidence="2" id="KW-1185">Reference proteome</keyword>
<dbReference type="AlphaFoldDB" id="A0A1H4FHP6"/>
<dbReference type="SUPFAM" id="SSF81901">
    <property type="entry name" value="HCP-like"/>
    <property type="match status" value="1"/>
</dbReference>
<dbReference type="InterPro" id="IPR011990">
    <property type="entry name" value="TPR-like_helical_dom_sf"/>
</dbReference>